<name>A0A543J348_9ACTN</name>
<dbReference type="InterPro" id="IPR001623">
    <property type="entry name" value="DnaJ_domain"/>
</dbReference>
<evidence type="ECO:0000313" key="4">
    <source>
        <dbReference type="EMBL" id="TQM77250.1"/>
    </source>
</evidence>
<dbReference type="InterPro" id="IPR036869">
    <property type="entry name" value="J_dom_sf"/>
</dbReference>
<dbReference type="Pfam" id="PF00226">
    <property type="entry name" value="DnaJ"/>
    <property type="match status" value="1"/>
</dbReference>
<dbReference type="EMBL" id="VFPQ01000001">
    <property type="protein sequence ID" value="TQM77250.1"/>
    <property type="molecule type" value="Genomic_DNA"/>
</dbReference>
<dbReference type="Gene3D" id="1.10.287.110">
    <property type="entry name" value="DnaJ domain"/>
    <property type="match status" value="1"/>
</dbReference>
<dbReference type="PROSITE" id="PS50076">
    <property type="entry name" value="DNAJ_2"/>
    <property type="match status" value="1"/>
</dbReference>
<dbReference type="PANTHER" id="PTHR43096">
    <property type="entry name" value="DNAJ HOMOLOG 1, MITOCHONDRIAL-RELATED"/>
    <property type="match status" value="1"/>
</dbReference>
<dbReference type="PRINTS" id="PR00625">
    <property type="entry name" value="JDOMAIN"/>
</dbReference>
<comment type="caution">
    <text evidence="4">The sequence shown here is derived from an EMBL/GenBank/DDBJ whole genome shotgun (WGS) entry which is preliminary data.</text>
</comment>
<dbReference type="SUPFAM" id="SSF46565">
    <property type="entry name" value="Chaperone J-domain"/>
    <property type="match status" value="1"/>
</dbReference>
<dbReference type="RefSeq" id="WP_142261013.1">
    <property type="nucleotide sequence ID" value="NZ_BMPV01000002.1"/>
</dbReference>
<evidence type="ECO:0000259" key="3">
    <source>
        <dbReference type="PROSITE" id="PS50076"/>
    </source>
</evidence>
<dbReference type="SUPFAM" id="SSF49493">
    <property type="entry name" value="HSP40/DnaJ peptide-binding domain"/>
    <property type="match status" value="2"/>
</dbReference>
<dbReference type="GO" id="GO:0003677">
    <property type="term" value="F:DNA binding"/>
    <property type="evidence" value="ECO:0007669"/>
    <property type="project" value="UniProtKB-KW"/>
</dbReference>
<feature type="domain" description="J" evidence="3">
    <location>
        <begin position="5"/>
        <end position="69"/>
    </location>
</feature>
<keyword evidence="5" id="KW-1185">Reference proteome</keyword>
<dbReference type="GO" id="GO:0051082">
    <property type="term" value="F:unfolded protein binding"/>
    <property type="evidence" value="ECO:0007669"/>
    <property type="project" value="InterPro"/>
</dbReference>
<sequence>MAERDFYEILGVPRTATQEEIQRAYRKLARKYHPDVNKDPGAADRFKEISEAYHVLSDPKTRKRYDAFGPNFRQVPEDIDPEMYARAGAGAGHGGGPGWHRAGGRGPFGFGGFGVDIDLEDLFGDIFGGRAHGPIPGPDQEAELVLTVEEAYRGGRRTITVSGPAGPRTLTVTIPAGVTNGQRIRLSGQGGAGIDGGPPGDLYLIVRLAEHPRYRVDGRDIHVRLPVAPWEAALGATVTLDTPAGPASVKVPPGTSSGRRLRLRGRGLPNPRGEPGDLYAEVRIMVPAEPTEAERRLFEQLASVSCFDPRRPR</sequence>
<dbReference type="OrthoDB" id="9779889at2"/>
<evidence type="ECO:0000313" key="5">
    <source>
        <dbReference type="Proteomes" id="UP000319213"/>
    </source>
</evidence>
<dbReference type="CDD" id="cd10747">
    <property type="entry name" value="DnaJ_C"/>
    <property type="match status" value="1"/>
</dbReference>
<protein>
    <submittedName>
        <fullName evidence="4">Curved DNA-binding protein</fullName>
    </submittedName>
</protein>
<dbReference type="GO" id="GO:0005737">
    <property type="term" value="C:cytoplasm"/>
    <property type="evidence" value="ECO:0007669"/>
    <property type="project" value="TreeGrafter"/>
</dbReference>
<accession>A0A543J348</accession>
<dbReference type="SMART" id="SM00271">
    <property type="entry name" value="DnaJ"/>
    <property type="match status" value="1"/>
</dbReference>
<dbReference type="AlphaFoldDB" id="A0A543J348"/>
<feature type="region of interest" description="Disordered" evidence="2">
    <location>
        <begin position="245"/>
        <end position="274"/>
    </location>
</feature>
<gene>
    <name evidence="4" type="ORF">FHX40_4007</name>
</gene>
<dbReference type="Gene3D" id="2.60.260.20">
    <property type="entry name" value="Urease metallochaperone UreE, N-terminal domain"/>
    <property type="match status" value="2"/>
</dbReference>
<dbReference type="InterPro" id="IPR002939">
    <property type="entry name" value="DnaJ_C"/>
</dbReference>
<dbReference type="Pfam" id="PF01556">
    <property type="entry name" value="DnaJ_C"/>
    <property type="match status" value="1"/>
</dbReference>
<dbReference type="PANTHER" id="PTHR43096:SF52">
    <property type="entry name" value="DNAJ HOMOLOG 1, MITOCHONDRIAL-RELATED"/>
    <property type="match status" value="1"/>
</dbReference>
<evidence type="ECO:0000256" key="2">
    <source>
        <dbReference type="SAM" id="MobiDB-lite"/>
    </source>
</evidence>
<dbReference type="FunFam" id="2.60.260.20:FF:000013">
    <property type="entry name" value="DnaJ subfamily B member 11"/>
    <property type="match status" value="1"/>
</dbReference>
<organism evidence="4 5">
    <name type="scientific">Thermopolyspora flexuosa</name>
    <dbReference type="NCBI Taxonomy" id="103836"/>
    <lineage>
        <taxon>Bacteria</taxon>
        <taxon>Bacillati</taxon>
        <taxon>Actinomycetota</taxon>
        <taxon>Actinomycetes</taxon>
        <taxon>Streptosporangiales</taxon>
        <taxon>Streptosporangiaceae</taxon>
        <taxon>Thermopolyspora</taxon>
    </lineage>
</organism>
<keyword evidence="1" id="KW-0143">Chaperone</keyword>
<evidence type="ECO:0000256" key="1">
    <source>
        <dbReference type="ARBA" id="ARBA00023186"/>
    </source>
</evidence>
<dbReference type="Proteomes" id="UP000319213">
    <property type="component" value="Unassembled WGS sequence"/>
</dbReference>
<keyword evidence="4" id="KW-0238">DNA-binding</keyword>
<proteinExistence type="predicted"/>
<reference evidence="4 5" key="1">
    <citation type="submission" date="2019-06" db="EMBL/GenBank/DDBJ databases">
        <title>Sequencing the genomes of 1000 actinobacteria strains.</title>
        <authorList>
            <person name="Klenk H.-P."/>
        </authorList>
    </citation>
    <scope>NUCLEOTIDE SEQUENCE [LARGE SCALE GENOMIC DNA]</scope>
    <source>
        <strain evidence="4 5">DSM 43186</strain>
    </source>
</reference>
<dbReference type="GO" id="GO:0042026">
    <property type="term" value="P:protein refolding"/>
    <property type="evidence" value="ECO:0007669"/>
    <property type="project" value="TreeGrafter"/>
</dbReference>
<dbReference type="CDD" id="cd06257">
    <property type="entry name" value="DnaJ"/>
    <property type="match status" value="1"/>
</dbReference>
<dbReference type="InterPro" id="IPR008971">
    <property type="entry name" value="HSP40/DnaJ_pept-bd"/>
</dbReference>